<keyword evidence="4 5" id="KW-0326">Glycosidase</keyword>
<evidence type="ECO:0000256" key="1">
    <source>
        <dbReference type="ARBA" id="ARBA00009865"/>
    </source>
</evidence>
<accession>A0A2V5I921</accession>
<evidence type="ECO:0000256" key="6">
    <source>
        <dbReference type="SAM" id="SignalP"/>
    </source>
</evidence>
<dbReference type="Gene3D" id="2.115.10.20">
    <property type="entry name" value="Glycosyl hydrolase domain, family 43"/>
    <property type="match status" value="1"/>
</dbReference>
<keyword evidence="3 5" id="KW-0378">Hydrolase</keyword>
<name>A0A2V5I921_9EURO</name>
<dbReference type="SUPFAM" id="SSF75005">
    <property type="entry name" value="Arabinanase/levansucrase/invertase"/>
    <property type="match status" value="1"/>
</dbReference>
<evidence type="ECO:0000256" key="5">
    <source>
        <dbReference type="RuleBase" id="RU361187"/>
    </source>
</evidence>
<dbReference type="InterPro" id="IPR006710">
    <property type="entry name" value="Glyco_hydro_43"/>
</dbReference>
<feature type="signal peptide" evidence="6">
    <location>
        <begin position="1"/>
        <end position="17"/>
    </location>
</feature>
<evidence type="ECO:0000256" key="2">
    <source>
        <dbReference type="ARBA" id="ARBA00022729"/>
    </source>
</evidence>
<feature type="chain" id="PRO_5016172288" evidence="6">
    <location>
        <begin position="18"/>
        <end position="481"/>
    </location>
</feature>
<sequence length="481" mass="53046">MLINILTWFTCVTSTIAAAAGGSLAPAVQINPGLSWPVRNGRVQHLQAHGAGFFYDDGTYYMIGENKTTGALFQSVSCYRSKDLVHWDWVNDLLTADATIPDLGPDRIIERPKVIYNKATGKYVLWMHVDSSNYSYARAGVAWSDSLCGTYTYVGSYRPLGTYISRDMTAWVDDDETGYLLGEDRPTGLVIYKLSEDYLSIDSLVYNTMEHIESPAIFKADGVYYLLGSQLTGWAPNDNYYATAESLEGPWSELQLFVPSGSKTYSSQTTFVLKVGDRYLYCGDRWDPENLGGLQASTYIWLPLELDTAARMINVSWYDSWTLNPISGAWAANLASPSVYDANSSSNTLSNGANLTEDDYFRAFDGPGVMNIGGPDGGSLTFHNITITGDFPQMLKIRYQNLESYVQYASVSLRRQRGSDHSSQEAYAAFLPTLSTRGKTVHTVASVPGLELTPGVFDLTIKGLPGYMQNTTAAIHSIQLN</sequence>
<dbReference type="AlphaFoldDB" id="A0A2V5I921"/>
<dbReference type="CDD" id="cd18821">
    <property type="entry name" value="GH43_Pc3Gal43A-like"/>
    <property type="match status" value="1"/>
</dbReference>
<evidence type="ECO:0000313" key="7">
    <source>
        <dbReference type="EMBL" id="PYI30593.1"/>
    </source>
</evidence>
<evidence type="ECO:0000256" key="4">
    <source>
        <dbReference type="ARBA" id="ARBA00023295"/>
    </source>
</evidence>
<organism evidence="7 8">
    <name type="scientific">Aspergillus indologenus CBS 114.80</name>
    <dbReference type="NCBI Taxonomy" id="1450541"/>
    <lineage>
        <taxon>Eukaryota</taxon>
        <taxon>Fungi</taxon>
        <taxon>Dikarya</taxon>
        <taxon>Ascomycota</taxon>
        <taxon>Pezizomycotina</taxon>
        <taxon>Eurotiomycetes</taxon>
        <taxon>Eurotiomycetidae</taxon>
        <taxon>Eurotiales</taxon>
        <taxon>Aspergillaceae</taxon>
        <taxon>Aspergillus</taxon>
        <taxon>Aspergillus subgen. Circumdati</taxon>
    </lineage>
</organism>
<reference evidence="7 8" key="1">
    <citation type="submission" date="2018-02" db="EMBL/GenBank/DDBJ databases">
        <title>The genomes of Aspergillus section Nigri reveals drivers in fungal speciation.</title>
        <authorList>
            <consortium name="DOE Joint Genome Institute"/>
            <person name="Vesth T.C."/>
            <person name="Nybo J."/>
            <person name="Theobald S."/>
            <person name="Brandl J."/>
            <person name="Frisvad J.C."/>
            <person name="Nielsen K.F."/>
            <person name="Lyhne E.K."/>
            <person name="Kogle M.E."/>
            <person name="Kuo A."/>
            <person name="Riley R."/>
            <person name="Clum A."/>
            <person name="Nolan M."/>
            <person name="Lipzen A."/>
            <person name="Salamov A."/>
            <person name="Henrissat B."/>
            <person name="Wiebenga A."/>
            <person name="De vries R.P."/>
            <person name="Grigoriev I.V."/>
            <person name="Mortensen U.H."/>
            <person name="Andersen M.R."/>
            <person name="Baker S.E."/>
        </authorList>
    </citation>
    <scope>NUCLEOTIDE SEQUENCE [LARGE SCALE GENOMIC DNA]</scope>
    <source>
        <strain evidence="7 8">CBS 114.80</strain>
    </source>
</reference>
<gene>
    <name evidence="7" type="ORF">BP00DRAFT_495744</name>
</gene>
<evidence type="ECO:0000313" key="8">
    <source>
        <dbReference type="Proteomes" id="UP000248817"/>
    </source>
</evidence>
<keyword evidence="8" id="KW-1185">Reference proteome</keyword>
<dbReference type="Pfam" id="PF04616">
    <property type="entry name" value="Glyco_hydro_43"/>
    <property type="match status" value="1"/>
</dbReference>
<dbReference type="GO" id="GO:0005975">
    <property type="term" value="P:carbohydrate metabolic process"/>
    <property type="evidence" value="ECO:0007669"/>
    <property type="project" value="InterPro"/>
</dbReference>
<dbReference type="PANTHER" id="PTHR22925:SF3">
    <property type="entry name" value="GLYCOSYL HYDROLASE FAMILY PROTEIN 43"/>
    <property type="match status" value="1"/>
</dbReference>
<evidence type="ECO:0000256" key="3">
    <source>
        <dbReference type="ARBA" id="ARBA00022801"/>
    </source>
</evidence>
<protein>
    <submittedName>
        <fullName evidence="7">Arabinanase/levansucrase/invertase</fullName>
    </submittedName>
</protein>
<dbReference type="GO" id="GO:0004553">
    <property type="term" value="F:hydrolase activity, hydrolyzing O-glycosyl compounds"/>
    <property type="evidence" value="ECO:0007669"/>
    <property type="project" value="InterPro"/>
</dbReference>
<dbReference type="Proteomes" id="UP000248817">
    <property type="component" value="Unassembled WGS sequence"/>
</dbReference>
<dbReference type="PANTHER" id="PTHR22925">
    <property type="entry name" value="GLYCOSYL HYDROLASE 43 FAMILY MEMBER"/>
    <property type="match status" value="1"/>
</dbReference>
<proteinExistence type="inferred from homology"/>
<keyword evidence="2 6" id="KW-0732">Signal</keyword>
<dbReference type="InterPro" id="IPR023296">
    <property type="entry name" value="Glyco_hydro_beta-prop_sf"/>
</dbReference>
<dbReference type="EMBL" id="KZ825513">
    <property type="protein sequence ID" value="PYI30593.1"/>
    <property type="molecule type" value="Genomic_DNA"/>
</dbReference>
<comment type="similarity">
    <text evidence="1 5">Belongs to the glycosyl hydrolase 43 family.</text>
</comment>